<dbReference type="RefSeq" id="WP_007625091.1">
    <property type="nucleotide sequence ID" value="NZ_BAEO01000065.1"/>
</dbReference>
<feature type="domain" description="HTH cro/C1-type" evidence="1">
    <location>
        <begin position="32"/>
        <end position="75"/>
    </location>
</feature>
<accession>K6YUB1</accession>
<name>K6YUB1_9ALTE</name>
<reference evidence="2 3" key="1">
    <citation type="journal article" date="2017" name="Antonie Van Leeuwenhoek">
        <title>Rhizobium rhizosphaerae sp. nov., a novel species isolated from rice rhizosphere.</title>
        <authorList>
            <person name="Zhao J.J."/>
            <person name="Zhang J."/>
            <person name="Zhang R.J."/>
            <person name="Zhang C.W."/>
            <person name="Yin H.Q."/>
            <person name="Zhang X.X."/>
        </authorList>
    </citation>
    <scope>NUCLEOTIDE SEQUENCE [LARGE SCALE GENOMIC DNA]</scope>
    <source>
        <strain evidence="2 3">BSs20135</strain>
    </source>
</reference>
<evidence type="ECO:0000313" key="2">
    <source>
        <dbReference type="EMBL" id="GAC21772.1"/>
    </source>
</evidence>
<dbReference type="InterPro" id="IPR010982">
    <property type="entry name" value="Lambda_DNA-bd_dom_sf"/>
</dbReference>
<gene>
    <name evidence="2" type="ORF">GARC_4835</name>
</gene>
<dbReference type="Proteomes" id="UP000006327">
    <property type="component" value="Unassembled WGS sequence"/>
</dbReference>
<sequence length="88" mass="9785">MHNLTVEERKTLLGDINHNLLTGCLTLGQAARRIRTELYQMSQTQYAAFIGLSAKTLRDIEKGNTDPKLSVLSKVFRPAGMNIIAQAK</sequence>
<dbReference type="EMBL" id="BAEO01000065">
    <property type="protein sequence ID" value="GAC21772.1"/>
    <property type="molecule type" value="Genomic_DNA"/>
</dbReference>
<dbReference type="Gene3D" id="1.10.260.40">
    <property type="entry name" value="lambda repressor-like DNA-binding domains"/>
    <property type="match status" value="1"/>
</dbReference>
<dbReference type="GO" id="GO:0003677">
    <property type="term" value="F:DNA binding"/>
    <property type="evidence" value="ECO:0007669"/>
    <property type="project" value="InterPro"/>
</dbReference>
<dbReference type="SUPFAM" id="SSF47413">
    <property type="entry name" value="lambda repressor-like DNA-binding domains"/>
    <property type="match status" value="1"/>
</dbReference>
<evidence type="ECO:0000313" key="3">
    <source>
        <dbReference type="Proteomes" id="UP000006327"/>
    </source>
</evidence>
<dbReference type="eggNOG" id="COG1396">
    <property type="taxonomic scope" value="Bacteria"/>
</dbReference>
<protein>
    <recommendedName>
        <fullName evidence="1">HTH cro/C1-type domain-containing protein</fullName>
    </recommendedName>
</protein>
<evidence type="ECO:0000259" key="1">
    <source>
        <dbReference type="PROSITE" id="PS50943"/>
    </source>
</evidence>
<dbReference type="Pfam" id="PF01381">
    <property type="entry name" value="HTH_3"/>
    <property type="match status" value="1"/>
</dbReference>
<keyword evidence="3" id="KW-1185">Reference proteome</keyword>
<comment type="caution">
    <text evidence="2">The sequence shown here is derived from an EMBL/GenBank/DDBJ whole genome shotgun (WGS) entry which is preliminary data.</text>
</comment>
<dbReference type="STRING" id="493475.GARC_4835"/>
<organism evidence="2 3">
    <name type="scientific">Paraglaciecola arctica BSs20135</name>
    <dbReference type="NCBI Taxonomy" id="493475"/>
    <lineage>
        <taxon>Bacteria</taxon>
        <taxon>Pseudomonadati</taxon>
        <taxon>Pseudomonadota</taxon>
        <taxon>Gammaproteobacteria</taxon>
        <taxon>Alteromonadales</taxon>
        <taxon>Alteromonadaceae</taxon>
        <taxon>Paraglaciecola</taxon>
    </lineage>
</organism>
<dbReference type="PROSITE" id="PS50943">
    <property type="entry name" value="HTH_CROC1"/>
    <property type="match status" value="1"/>
</dbReference>
<dbReference type="OrthoDB" id="6240846at2"/>
<dbReference type="AlphaFoldDB" id="K6YUB1"/>
<proteinExistence type="predicted"/>
<dbReference type="InterPro" id="IPR001387">
    <property type="entry name" value="Cro/C1-type_HTH"/>
</dbReference>
<dbReference type="CDD" id="cd00093">
    <property type="entry name" value="HTH_XRE"/>
    <property type="match status" value="1"/>
</dbReference>